<dbReference type="PRINTS" id="PR00753">
    <property type="entry name" value="ACCSYNTHASE"/>
</dbReference>
<dbReference type="InterPro" id="IPR004839">
    <property type="entry name" value="Aminotransferase_I/II_large"/>
</dbReference>
<dbReference type="AlphaFoldDB" id="A0A3L6ZKB3"/>
<evidence type="ECO:0000313" key="8">
    <source>
        <dbReference type="Proteomes" id="UP000275395"/>
    </source>
</evidence>
<evidence type="ECO:0000256" key="4">
    <source>
        <dbReference type="ARBA" id="ARBA00022679"/>
    </source>
</evidence>
<dbReference type="GO" id="GO:0006520">
    <property type="term" value="P:amino acid metabolic process"/>
    <property type="evidence" value="ECO:0007669"/>
    <property type="project" value="InterPro"/>
</dbReference>
<dbReference type="InterPro" id="IPR050596">
    <property type="entry name" value="AspAT/PAT-like"/>
</dbReference>
<name>A0A3L6ZKB3_9MICO</name>
<protein>
    <submittedName>
        <fullName evidence="7">Pyridoxal phosphate-dependent aminotransferase</fullName>
    </submittedName>
</protein>
<accession>A0A3L6ZKB3</accession>
<feature type="domain" description="Aminotransferase class I/classII large" evidence="6">
    <location>
        <begin position="39"/>
        <end position="378"/>
    </location>
</feature>
<keyword evidence="3 7" id="KW-0032">Aminotransferase</keyword>
<evidence type="ECO:0000256" key="5">
    <source>
        <dbReference type="ARBA" id="ARBA00022898"/>
    </source>
</evidence>
<dbReference type="InterPro" id="IPR015424">
    <property type="entry name" value="PyrdxlP-dep_Trfase"/>
</dbReference>
<evidence type="ECO:0000256" key="3">
    <source>
        <dbReference type="ARBA" id="ARBA00022576"/>
    </source>
</evidence>
<comment type="similarity">
    <text evidence="2">Belongs to the class-I pyridoxal-phosphate-dependent aminotransferase family.</text>
</comment>
<reference evidence="7 8" key="1">
    <citation type="submission" date="2018-10" db="EMBL/GenBank/DDBJ databases">
        <authorList>
            <person name="Li J."/>
        </authorList>
    </citation>
    <scope>NUCLEOTIDE SEQUENCE [LARGE SCALE GENOMIC DNA]</scope>
    <source>
        <strain evidence="7 8">JCM 30549</strain>
    </source>
</reference>
<dbReference type="PANTHER" id="PTHR46383">
    <property type="entry name" value="ASPARTATE AMINOTRANSFERASE"/>
    <property type="match status" value="1"/>
</dbReference>
<evidence type="ECO:0000256" key="1">
    <source>
        <dbReference type="ARBA" id="ARBA00001933"/>
    </source>
</evidence>
<organism evidence="7 8">
    <name type="scientific">Mycetocola reblochoni</name>
    <dbReference type="NCBI Taxonomy" id="331618"/>
    <lineage>
        <taxon>Bacteria</taxon>
        <taxon>Bacillati</taxon>
        <taxon>Actinomycetota</taxon>
        <taxon>Actinomycetes</taxon>
        <taxon>Micrococcales</taxon>
        <taxon>Microbacteriaceae</taxon>
        <taxon>Mycetocola</taxon>
    </lineage>
</organism>
<evidence type="ECO:0000256" key="2">
    <source>
        <dbReference type="ARBA" id="ARBA00007441"/>
    </source>
</evidence>
<sequence length="403" mass="42304">MKVRTTIMTVKTIPLSLPDRILAASRRPATLGLVPAGAISLAMGEPDGGSAPDVVEAAVTALRAGRTTYAPLTGLPELRERLAARTEADSRRPTTANEIVLTHGASGALAATILACLSAGDRVLLPEPTYSLYADQIAMVGAEAVGVPLRTDGTLDLDRLAELAPTARMIIVCNPANPTGHVLDADEVTGLAALLTVNPGLLLLSDEAYGSIVFDGVPFISALTLHSVRDQVITVGTFSKSWSMTGWRLGWVVAEAATAARIALVHRTVNGALNTFVQDAALVALDTPAESLAADAATYQRRRDLVLSHLSDHEAITMNRPTGAFYAFPLVHGPLNSTELVAAFADGGVLLRAGTEYGPSGEGHVRISFATDDASLVEGLARMRRVLDRIGRPSDHTDEGATR</sequence>
<dbReference type="GO" id="GO:0030170">
    <property type="term" value="F:pyridoxal phosphate binding"/>
    <property type="evidence" value="ECO:0007669"/>
    <property type="project" value="InterPro"/>
</dbReference>
<comment type="caution">
    <text evidence="7">The sequence shown here is derived from an EMBL/GenBank/DDBJ whole genome shotgun (WGS) entry which is preliminary data.</text>
</comment>
<gene>
    <name evidence="7" type="ORF">D9V30_10645</name>
</gene>
<dbReference type="InterPro" id="IPR015421">
    <property type="entry name" value="PyrdxlP-dep_Trfase_major"/>
</dbReference>
<evidence type="ECO:0000313" key="7">
    <source>
        <dbReference type="EMBL" id="RLP68429.1"/>
    </source>
</evidence>
<dbReference type="PANTHER" id="PTHR46383:SF1">
    <property type="entry name" value="ASPARTATE AMINOTRANSFERASE"/>
    <property type="match status" value="1"/>
</dbReference>
<dbReference type="EMBL" id="RCUW01000009">
    <property type="protein sequence ID" value="RLP68429.1"/>
    <property type="molecule type" value="Genomic_DNA"/>
</dbReference>
<comment type="cofactor">
    <cofactor evidence="1">
        <name>pyridoxal 5'-phosphate</name>
        <dbReference type="ChEBI" id="CHEBI:597326"/>
    </cofactor>
</comment>
<dbReference type="GO" id="GO:0008483">
    <property type="term" value="F:transaminase activity"/>
    <property type="evidence" value="ECO:0007669"/>
    <property type="project" value="UniProtKB-KW"/>
</dbReference>
<dbReference type="Gene3D" id="3.40.640.10">
    <property type="entry name" value="Type I PLP-dependent aspartate aminotransferase-like (Major domain)"/>
    <property type="match status" value="1"/>
</dbReference>
<dbReference type="Proteomes" id="UP000275395">
    <property type="component" value="Unassembled WGS sequence"/>
</dbReference>
<evidence type="ECO:0000259" key="6">
    <source>
        <dbReference type="Pfam" id="PF00155"/>
    </source>
</evidence>
<dbReference type="Pfam" id="PF00155">
    <property type="entry name" value="Aminotran_1_2"/>
    <property type="match status" value="1"/>
</dbReference>
<dbReference type="CDD" id="cd00609">
    <property type="entry name" value="AAT_like"/>
    <property type="match status" value="1"/>
</dbReference>
<keyword evidence="5" id="KW-0663">Pyridoxal phosphate</keyword>
<proteinExistence type="inferred from homology"/>
<dbReference type="SUPFAM" id="SSF53383">
    <property type="entry name" value="PLP-dependent transferases"/>
    <property type="match status" value="1"/>
</dbReference>
<keyword evidence="4 7" id="KW-0808">Transferase</keyword>